<dbReference type="GO" id="GO:0050660">
    <property type="term" value="F:flavin adenine dinucleotide binding"/>
    <property type="evidence" value="ECO:0007669"/>
    <property type="project" value="TreeGrafter"/>
</dbReference>
<dbReference type="Proteomes" id="UP000237822">
    <property type="component" value="Unassembled WGS sequence"/>
</dbReference>
<dbReference type="AlphaFoldDB" id="A0A2T0TYL2"/>
<keyword evidence="4" id="KW-1185">Reference proteome</keyword>
<dbReference type="PRINTS" id="PR00368">
    <property type="entry name" value="FADPNR"/>
</dbReference>
<comment type="caution">
    <text evidence="3">The sequence shown here is derived from an EMBL/GenBank/DDBJ whole genome shotgun (WGS) entry which is preliminary data.</text>
</comment>
<dbReference type="InterPro" id="IPR050982">
    <property type="entry name" value="Auxin_biosynth/cation_transpt"/>
</dbReference>
<proteinExistence type="predicted"/>
<dbReference type="GO" id="GO:0004497">
    <property type="term" value="F:monooxygenase activity"/>
    <property type="evidence" value="ECO:0007669"/>
    <property type="project" value="TreeGrafter"/>
</dbReference>
<dbReference type="EMBL" id="PVTI01000038">
    <property type="protein sequence ID" value="PRY50785.1"/>
    <property type="molecule type" value="Genomic_DNA"/>
</dbReference>
<dbReference type="PRINTS" id="PR00469">
    <property type="entry name" value="PNDRDTASEII"/>
</dbReference>
<feature type="region of interest" description="Disordered" evidence="2">
    <location>
        <begin position="349"/>
        <end position="403"/>
    </location>
</feature>
<keyword evidence="1" id="KW-0560">Oxidoreductase</keyword>
<organism evidence="3 4">
    <name type="scientific">Knoellia remsis</name>
    <dbReference type="NCBI Taxonomy" id="407159"/>
    <lineage>
        <taxon>Bacteria</taxon>
        <taxon>Bacillati</taxon>
        <taxon>Actinomycetota</taxon>
        <taxon>Actinomycetes</taxon>
        <taxon>Micrococcales</taxon>
        <taxon>Intrasporangiaceae</taxon>
        <taxon>Knoellia</taxon>
    </lineage>
</organism>
<dbReference type="InterPro" id="IPR036188">
    <property type="entry name" value="FAD/NAD-bd_sf"/>
</dbReference>
<dbReference type="RefSeq" id="WP_106298929.1">
    <property type="nucleotide sequence ID" value="NZ_PVTI01000038.1"/>
</dbReference>
<name>A0A2T0TYL2_9MICO</name>
<evidence type="ECO:0000256" key="1">
    <source>
        <dbReference type="ARBA" id="ARBA00023002"/>
    </source>
</evidence>
<dbReference type="PANTHER" id="PTHR43539:SF78">
    <property type="entry name" value="FLAVIN-CONTAINING MONOOXYGENASE"/>
    <property type="match status" value="1"/>
</dbReference>
<dbReference type="SUPFAM" id="SSF51905">
    <property type="entry name" value="FAD/NAD(P)-binding domain"/>
    <property type="match status" value="1"/>
</dbReference>
<evidence type="ECO:0000313" key="4">
    <source>
        <dbReference type="Proteomes" id="UP000237822"/>
    </source>
</evidence>
<dbReference type="Gene3D" id="3.50.50.60">
    <property type="entry name" value="FAD/NAD(P)-binding domain"/>
    <property type="match status" value="1"/>
</dbReference>
<reference evidence="3 4" key="1">
    <citation type="submission" date="2018-03" db="EMBL/GenBank/DDBJ databases">
        <title>Genomic Encyclopedia of Archaeal and Bacterial Type Strains, Phase II (KMG-II): from individual species to whole genera.</title>
        <authorList>
            <person name="Goeker M."/>
        </authorList>
    </citation>
    <scope>NUCLEOTIDE SEQUENCE [LARGE SCALE GENOMIC DNA]</scope>
    <source>
        <strain evidence="3 4">ATCC BAA-1496</strain>
    </source>
</reference>
<dbReference type="OrthoDB" id="178899at2"/>
<gene>
    <name evidence="3" type="ORF">BCF74_1387</name>
</gene>
<evidence type="ECO:0000256" key="2">
    <source>
        <dbReference type="SAM" id="MobiDB-lite"/>
    </source>
</evidence>
<feature type="compositionally biased region" description="Polar residues" evidence="2">
    <location>
        <begin position="349"/>
        <end position="361"/>
    </location>
</feature>
<accession>A0A2T0TYL2</accession>
<evidence type="ECO:0000313" key="3">
    <source>
        <dbReference type="EMBL" id="PRY50785.1"/>
    </source>
</evidence>
<protein>
    <submittedName>
        <fullName evidence="3">Pyridine nucleotide-disulfide oxidoreductase</fullName>
    </submittedName>
</protein>
<dbReference type="PANTHER" id="PTHR43539">
    <property type="entry name" value="FLAVIN-BINDING MONOOXYGENASE-LIKE PROTEIN (AFU_ORTHOLOGUE AFUA_4G09220)"/>
    <property type="match status" value="1"/>
</dbReference>
<dbReference type="Pfam" id="PF13738">
    <property type="entry name" value="Pyr_redox_3"/>
    <property type="match status" value="1"/>
</dbReference>
<sequence>MEVWDSIVIGAGQGGLAASYFLTQRGVDHVVLDANPVPGGAWQHRWDSLTMHDVHGVADLPGEPAPVRSDRRANDAVPAYFAGYERRHDLPLIRPVEVTEVTSEGDLLVVRAGDRVWRTRTLVNATGTWTRPNWPDYPGREDFRGEQFHTATYPGREHLRGKRILVVGAGASAVQFIGELAPVADVAWATRRPPRWRTGEFNPDAGLEVVTEVEKRVVAGLPPTSVVGVTGLMLREQEEEARLLGAFDDPLPMFERLEAHGARWADGTLEPFDVILWATGFRSAVDHLDPLDLPGPLGGIPLERVDRNVQGATTAARDHRVHPVGYGPSASTIGASRAARRAALEVSRQVAQPQCGSTPSSPEVDRVLRRSLRSAGRGGGARPRSPWDSWVRRGAAAPPAPRR</sequence>
<feature type="compositionally biased region" description="Low complexity" evidence="2">
    <location>
        <begin position="382"/>
        <end position="397"/>
    </location>
</feature>